<organism evidence="14 15">
    <name type="scientific">Pseudorhodoferax aquiterrae</name>
    <dbReference type="NCBI Taxonomy" id="747304"/>
    <lineage>
        <taxon>Bacteria</taxon>
        <taxon>Pseudomonadati</taxon>
        <taxon>Pseudomonadota</taxon>
        <taxon>Betaproteobacteria</taxon>
        <taxon>Burkholderiales</taxon>
        <taxon>Comamonadaceae</taxon>
    </lineage>
</organism>
<evidence type="ECO:0000256" key="8">
    <source>
        <dbReference type="ARBA" id="ARBA00032824"/>
    </source>
</evidence>
<evidence type="ECO:0000313" key="15">
    <source>
        <dbReference type="Proteomes" id="UP000626210"/>
    </source>
</evidence>
<evidence type="ECO:0000313" key="14">
    <source>
        <dbReference type="EMBL" id="GHC93273.1"/>
    </source>
</evidence>
<dbReference type="InterPro" id="IPR036249">
    <property type="entry name" value="Thioredoxin-like_sf"/>
</dbReference>
<evidence type="ECO:0000256" key="10">
    <source>
        <dbReference type="ARBA" id="ARBA00042639"/>
    </source>
</evidence>
<name>A0ABQ3G6L2_9BURK</name>
<proteinExistence type="inferred from homology"/>
<feature type="chain" id="PRO_5045354494" description="thioredoxin-dependent peroxiredoxin" evidence="12">
    <location>
        <begin position="26"/>
        <end position="182"/>
    </location>
</feature>
<keyword evidence="6" id="KW-1015">Disulfide bond</keyword>
<gene>
    <name evidence="14" type="ORF">GCM10007320_44050</name>
</gene>
<dbReference type="CDD" id="cd03017">
    <property type="entry name" value="PRX_BCP"/>
    <property type="match status" value="1"/>
</dbReference>
<dbReference type="InterPro" id="IPR000866">
    <property type="entry name" value="AhpC/TSA"/>
</dbReference>
<evidence type="ECO:0000256" key="11">
    <source>
        <dbReference type="ARBA" id="ARBA00049091"/>
    </source>
</evidence>
<dbReference type="EC" id="1.11.1.24" evidence="2"/>
<dbReference type="PANTHER" id="PTHR42801:SF4">
    <property type="entry name" value="AHPC_TSA FAMILY PROTEIN"/>
    <property type="match status" value="1"/>
</dbReference>
<dbReference type="RefSeq" id="WP_373305401.1">
    <property type="nucleotide sequence ID" value="NZ_BMYK01000017.1"/>
</dbReference>
<feature type="domain" description="Thioredoxin" evidence="13">
    <location>
        <begin position="27"/>
        <end position="179"/>
    </location>
</feature>
<evidence type="ECO:0000256" key="6">
    <source>
        <dbReference type="ARBA" id="ARBA00023157"/>
    </source>
</evidence>
<evidence type="ECO:0000259" key="13">
    <source>
        <dbReference type="PROSITE" id="PS51352"/>
    </source>
</evidence>
<sequence>MNLRLSRRRALVLAACALSLSAAQAALKPGDAAPSFAAEAALGGKTFRFQLTEALAKGPVVLYFFPKAFTQGCTVEAHLFAEASERFAALGATVVGVSGDNIDTLKRFSVEACRDKFAVAGANPKTIEDYDARSSWRADMADRISYVIAKDGKIVFTHHGSDPEAHVTRTLQAVEQLAKPAR</sequence>
<evidence type="ECO:0000256" key="9">
    <source>
        <dbReference type="ARBA" id="ARBA00038489"/>
    </source>
</evidence>
<feature type="signal peptide" evidence="12">
    <location>
        <begin position="1"/>
        <end position="25"/>
    </location>
</feature>
<dbReference type="InterPro" id="IPR006311">
    <property type="entry name" value="TAT_signal"/>
</dbReference>
<keyword evidence="5" id="KW-0560">Oxidoreductase</keyword>
<accession>A0ABQ3G6L2</accession>
<dbReference type="PANTHER" id="PTHR42801">
    <property type="entry name" value="THIOREDOXIN-DEPENDENT PEROXIDE REDUCTASE"/>
    <property type="match status" value="1"/>
</dbReference>
<comment type="similarity">
    <text evidence="9">Belongs to the peroxiredoxin family. BCP/PrxQ subfamily.</text>
</comment>
<dbReference type="InterPro" id="IPR013766">
    <property type="entry name" value="Thioredoxin_domain"/>
</dbReference>
<keyword evidence="15" id="KW-1185">Reference proteome</keyword>
<evidence type="ECO:0000256" key="12">
    <source>
        <dbReference type="SAM" id="SignalP"/>
    </source>
</evidence>
<keyword evidence="7" id="KW-0676">Redox-active center</keyword>
<dbReference type="SUPFAM" id="SSF52833">
    <property type="entry name" value="Thioredoxin-like"/>
    <property type="match status" value="1"/>
</dbReference>
<dbReference type="PROSITE" id="PS51318">
    <property type="entry name" value="TAT"/>
    <property type="match status" value="1"/>
</dbReference>
<protein>
    <recommendedName>
        <fullName evidence="2">thioredoxin-dependent peroxiredoxin</fullName>
        <ecNumber evidence="2">1.11.1.24</ecNumber>
    </recommendedName>
    <alternativeName>
        <fullName evidence="8">Thioredoxin peroxidase</fullName>
    </alternativeName>
    <alternativeName>
        <fullName evidence="10">Thioredoxin-dependent peroxiredoxin Bcp</fullName>
    </alternativeName>
</protein>
<evidence type="ECO:0000256" key="7">
    <source>
        <dbReference type="ARBA" id="ARBA00023284"/>
    </source>
</evidence>
<evidence type="ECO:0000256" key="5">
    <source>
        <dbReference type="ARBA" id="ARBA00023002"/>
    </source>
</evidence>
<dbReference type="Pfam" id="PF00578">
    <property type="entry name" value="AhpC-TSA"/>
    <property type="match status" value="1"/>
</dbReference>
<comment type="catalytic activity">
    <reaction evidence="11">
        <text>a hydroperoxide + [thioredoxin]-dithiol = an alcohol + [thioredoxin]-disulfide + H2O</text>
        <dbReference type="Rhea" id="RHEA:62620"/>
        <dbReference type="Rhea" id="RHEA-COMP:10698"/>
        <dbReference type="Rhea" id="RHEA-COMP:10700"/>
        <dbReference type="ChEBI" id="CHEBI:15377"/>
        <dbReference type="ChEBI" id="CHEBI:29950"/>
        <dbReference type="ChEBI" id="CHEBI:30879"/>
        <dbReference type="ChEBI" id="CHEBI:35924"/>
        <dbReference type="ChEBI" id="CHEBI:50058"/>
        <dbReference type="EC" id="1.11.1.24"/>
    </reaction>
</comment>
<keyword evidence="4" id="KW-0049">Antioxidant</keyword>
<comment type="caution">
    <text evidence="14">The sequence shown here is derived from an EMBL/GenBank/DDBJ whole genome shotgun (WGS) entry which is preliminary data.</text>
</comment>
<keyword evidence="3" id="KW-0575">Peroxidase</keyword>
<dbReference type="Gene3D" id="3.40.30.10">
    <property type="entry name" value="Glutaredoxin"/>
    <property type="match status" value="1"/>
</dbReference>
<evidence type="ECO:0000256" key="1">
    <source>
        <dbReference type="ARBA" id="ARBA00003330"/>
    </source>
</evidence>
<evidence type="ECO:0000256" key="2">
    <source>
        <dbReference type="ARBA" id="ARBA00013017"/>
    </source>
</evidence>
<dbReference type="PROSITE" id="PS51352">
    <property type="entry name" value="THIOREDOXIN_2"/>
    <property type="match status" value="1"/>
</dbReference>
<dbReference type="InterPro" id="IPR050924">
    <property type="entry name" value="Peroxiredoxin_BCP/PrxQ"/>
</dbReference>
<dbReference type="Proteomes" id="UP000626210">
    <property type="component" value="Unassembled WGS sequence"/>
</dbReference>
<dbReference type="EMBL" id="BMYK01000017">
    <property type="protein sequence ID" value="GHC93273.1"/>
    <property type="molecule type" value="Genomic_DNA"/>
</dbReference>
<evidence type="ECO:0000256" key="4">
    <source>
        <dbReference type="ARBA" id="ARBA00022862"/>
    </source>
</evidence>
<comment type="function">
    <text evidence="1">Thiol-specific peroxidase that catalyzes the reduction of hydrogen peroxide and organic hydroperoxides to water and alcohols, respectively. Plays a role in cell protection against oxidative stress by detoxifying peroxides and as sensor of hydrogen peroxide-mediated signaling events.</text>
</comment>
<keyword evidence="12" id="KW-0732">Signal</keyword>
<reference evidence="15" key="1">
    <citation type="journal article" date="2019" name="Int. J. Syst. Evol. Microbiol.">
        <title>The Global Catalogue of Microorganisms (GCM) 10K type strain sequencing project: providing services to taxonomists for standard genome sequencing and annotation.</title>
        <authorList>
            <consortium name="The Broad Institute Genomics Platform"/>
            <consortium name="The Broad Institute Genome Sequencing Center for Infectious Disease"/>
            <person name="Wu L."/>
            <person name="Ma J."/>
        </authorList>
    </citation>
    <scope>NUCLEOTIDE SEQUENCE [LARGE SCALE GENOMIC DNA]</scope>
    <source>
        <strain evidence="15">KCTC 23314</strain>
    </source>
</reference>
<evidence type="ECO:0000256" key="3">
    <source>
        <dbReference type="ARBA" id="ARBA00022559"/>
    </source>
</evidence>